<evidence type="ECO:0000256" key="2">
    <source>
        <dbReference type="ARBA" id="ARBA00022629"/>
    </source>
</evidence>
<dbReference type="Pfam" id="PF00370">
    <property type="entry name" value="FGGY_N"/>
    <property type="match status" value="2"/>
</dbReference>
<dbReference type="Proteomes" id="UP000345527">
    <property type="component" value="Unassembled WGS sequence"/>
</dbReference>
<dbReference type="GO" id="GO:0005998">
    <property type="term" value="P:xylulose catabolic process"/>
    <property type="evidence" value="ECO:0007669"/>
    <property type="project" value="UniProtKB-UniRule"/>
</dbReference>
<dbReference type="PANTHER" id="PTHR43095">
    <property type="entry name" value="SUGAR KINASE"/>
    <property type="match status" value="1"/>
</dbReference>
<dbReference type="EMBL" id="RZNZ01000018">
    <property type="protein sequence ID" value="KAA8817015.1"/>
    <property type="molecule type" value="Genomic_DNA"/>
</dbReference>
<dbReference type="InterPro" id="IPR018484">
    <property type="entry name" value="FGGY_N"/>
</dbReference>
<evidence type="ECO:0000256" key="3">
    <source>
        <dbReference type="ARBA" id="ARBA00022679"/>
    </source>
</evidence>
<evidence type="ECO:0000313" key="10">
    <source>
        <dbReference type="EMBL" id="KAA8817015.1"/>
    </source>
</evidence>
<dbReference type="InterPro" id="IPR000577">
    <property type="entry name" value="Carb_kinase_FGGY"/>
</dbReference>
<feature type="site" description="Important for activity" evidence="7">
    <location>
        <position position="10"/>
    </location>
</feature>
<dbReference type="SUPFAM" id="SSF53067">
    <property type="entry name" value="Actin-like ATPase domain"/>
    <property type="match status" value="2"/>
</dbReference>
<evidence type="ECO:0000313" key="13">
    <source>
        <dbReference type="Proteomes" id="UP000374630"/>
    </source>
</evidence>
<feature type="active site" description="Proton acceptor" evidence="7">
    <location>
        <position position="296"/>
    </location>
</feature>
<accession>A0A5J5E3X1</accession>
<dbReference type="InterPro" id="IPR018485">
    <property type="entry name" value="FGGY_C"/>
</dbReference>
<feature type="domain" description="Carbohydrate kinase FGGY N-terminal" evidence="8">
    <location>
        <begin position="149"/>
        <end position="228"/>
    </location>
</feature>
<keyword evidence="7" id="KW-0119">Carbohydrate metabolism</keyword>
<evidence type="ECO:0000256" key="6">
    <source>
        <dbReference type="ARBA" id="ARBA00022840"/>
    </source>
</evidence>
<dbReference type="Pfam" id="PF02782">
    <property type="entry name" value="FGGY_C"/>
    <property type="match status" value="1"/>
</dbReference>
<feature type="domain" description="Carbohydrate kinase FGGY N-terminal" evidence="8">
    <location>
        <begin position="6"/>
        <end position="111"/>
    </location>
</feature>
<comment type="function">
    <text evidence="7">Catalyzes the phosphorylation of D-xylulose to D-xylulose 5-phosphate.</text>
</comment>
<protein>
    <recommendedName>
        <fullName evidence="7">Xylulose kinase</fullName>
        <shortName evidence="7">Xylulokinase</shortName>
        <ecNumber evidence="7">2.7.1.17</ecNumber>
    </recommendedName>
</protein>
<dbReference type="EC" id="2.7.1.17" evidence="7"/>
<keyword evidence="13" id="KW-1185">Reference proteome</keyword>
<feature type="binding site" evidence="7">
    <location>
        <begin position="73"/>
        <end position="74"/>
    </location>
    <ligand>
        <name>substrate</name>
    </ligand>
</feature>
<comment type="similarity">
    <text evidence="1 7">Belongs to the FGGY kinase family.</text>
</comment>
<keyword evidence="3 7" id="KW-0808">Transferase</keyword>
<name>A0A5J5E3X1_9BIFI</name>
<sequence length="529" mass="54329">MARVLVAGVDTSTQSTKVRVTDALTGETVRFGQAKHPDGTSVNPEAWWEAFQAAAEQAGGLDDVSALAVGGQQHGMVLLDANGNVVRDALLWNDTRSAPQAAALIETLGKAPANADETALGMPAGSDDASIQLRGKQRWVRAVGSSPVASYTLTKVAWTAEAEPENARRIAAIALPHDWLSWRIAGYGPVAEGEDAHLDSLFTDRSDASGTSYFDAATNVYRRDLLALALAPAYGDAGSVDSYGTVSAPTEAAAAADRITLPAVLGPRDAAAVKASPAIAGKDVPGGCILAPGGGDNAMASLGLGMAVGDVSISLGTSGVAAAIAENPTYDMTGAISGFADCTGHFLPLACTINGSRISDAGRAALGVSYDELADLAAQSTPGAGGITLVPYFDGERTPNRPDATATLNGMTLANTTKANIARAFVEGLLCSQRDCLELVRNLGVDVKRILLIGGGAKSAAVRAYAPGILEHSVDLPATDEYVAIGAARQAAWVLSGEAEPPAWPLTIDETLTGEPTPEVYAQYAKYRG</sequence>
<dbReference type="InterPro" id="IPR050406">
    <property type="entry name" value="FGGY_Carb_Kinase"/>
</dbReference>
<keyword evidence="6 7" id="KW-0067">ATP-binding</keyword>
<dbReference type="PANTHER" id="PTHR43095:SF5">
    <property type="entry name" value="XYLULOSE KINASE"/>
    <property type="match status" value="1"/>
</dbReference>
<gene>
    <name evidence="7" type="primary">xylB</name>
    <name evidence="11" type="ORF">EM848_04460</name>
    <name evidence="10" type="ORF">EMO90_10835</name>
</gene>
<dbReference type="GO" id="GO:0042732">
    <property type="term" value="P:D-xylose metabolic process"/>
    <property type="evidence" value="ECO:0007669"/>
    <property type="project" value="UniProtKB-KW"/>
</dbReference>
<evidence type="ECO:0000259" key="9">
    <source>
        <dbReference type="Pfam" id="PF02782"/>
    </source>
</evidence>
<dbReference type="PIRSF" id="PIRSF000538">
    <property type="entry name" value="GlpK"/>
    <property type="match status" value="1"/>
</dbReference>
<dbReference type="OrthoDB" id="9805576at2"/>
<dbReference type="CDD" id="cd07809">
    <property type="entry name" value="ASKHA_NBD_FGGY_BaXK-like"/>
    <property type="match status" value="1"/>
</dbReference>
<dbReference type="EMBL" id="RZOA01000006">
    <property type="protein sequence ID" value="KAA8823787.1"/>
    <property type="molecule type" value="Genomic_DNA"/>
</dbReference>
<dbReference type="Proteomes" id="UP000374630">
    <property type="component" value="Unassembled WGS sequence"/>
</dbReference>
<evidence type="ECO:0000256" key="1">
    <source>
        <dbReference type="ARBA" id="ARBA00009156"/>
    </source>
</evidence>
<proteinExistence type="inferred from homology"/>
<feature type="domain" description="Carbohydrate kinase FGGY C-terminal" evidence="9">
    <location>
        <begin position="313"/>
        <end position="493"/>
    </location>
</feature>
<evidence type="ECO:0000313" key="12">
    <source>
        <dbReference type="Proteomes" id="UP000345527"/>
    </source>
</evidence>
<dbReference type="HAMAP" id="MF_02220">
    <property type="entry name" value="XylB"/>
    <property type="match status" value="1"/>
</dbReference>
<dbReference type="GO" id="GO:0004856">
    <property type="term" value="F:D-xylulokinase activity"/>
    <property type="evidence" value="ECO:0007669"/>
    <property type="project" value="UniProtKB-UniRule"/>
</dbReference>
<evidence type="ECO:0000256" key="4">
    <source>
        <dbReference type="ARBA" id="ARBA00022741"/>
    </source>
</evidence>
<comment type="caution">
    <text evidence="11">The sequence shown here is derived from an EMBL/GenBank/DDBJ whole genome shotgun (WGS) entry which is preliminary data.</text>
</comment>
<organism evidence="11 12">
    <name type="scientific">Bifidobacterium vespertilionis</name>
    <dbReference type="NCBI Taxonomy" id="2562524"/>
    <lineage>
        <taxon>Bacteria</taxon>
        <taxon>Bacillati</taxon>
        <taxon>Actinomycetota</taxon>
        <taxon>Actinomycetes</taxon>
        <taxon>Bifidobacteriales</taxon>
        <taxon>Bifidobacteriaceae</taxon>
        <taxon>Bifidobacterium</taxon>
    </lineage>
</organism>
<dbReference type="RefSeq" id="WP_150353730.1">
    <property type="nucleotide sequence ID" value="NZ_RZNZ01000018.1"/>
</dbReference>
<evidence type="ECO:0000256" key="7">
    <source>
        <dbReference type="HAMAP-Rule" id="MF_02220"/>
    </source>
</evidence>
<dbReference type="InterPro" id="IPR006000">
    <property type="entry name" value="Xylulokinase"/>
</dbReference>
<dbReference type="GO" id="GO:0005524">
    <property type="term" value="F:ATP binding"/>
    <property type="evidence" value="ECO:0007669"/>
    <property type="project" value="UniProtKB-UniRule"/>
</dbReference>
<keyword evidence="2 7" id="KW-0859">Xylose metabolism</keyword>
<dbReference type="AlphaFoldDB" id="A0A5J5E3X1"/>
<evidence type="ECO:0000259" key="8">
    <source>
        <dbReference type="Pfam" id="PF00370"/>
    </source>
</evidence>
<evidence type="ECO:0000256" key="5">
    <source>
        <dbReference type="ARBA" id="ARBA00022777"/>
    </source>
</evidence>
<reference evidence="12 13" key="1">
    <citation type="journal article" date="2019" name="Syst. Appl. Microbiol.">
        <title>Characterization of Bifidobacterium species in feaces of the Egyptian fruit bat: Description of B. vespertilionis sp. nov. and B. rousetti sp. nov.</title>
        <authorList>
            <person name="Modesto M."/>
            <person name="Satti M."/>
            <person name="Watanabe K."/>
            <person name="Puglisi E."/>
            <person name="Morelli L."/>
            <person name="Huang C.-H."/>
            <person name="Liou J.-S."/>
            <person name="Miyashita M."/>
            <person name="Tamura T."/>
            <person name="Saito S."/>
            <person name="Mori K."/>
            <person name="Huang L."/>
            <person name="Sciavilla P."/>
            <person name="Sandri C."/>
            <person name="Spiezio C."/>
            <person name="Vitali F."/>
            <person name="Cavalieri D."/>
            <person name="Perpetuini G."/>
            <person name="Tofalo R."/>
            <person name="Bonetti A."/>
            <person name="Arita M."/>
            <person name="Mattarelli P."/>
        </authorList>
    </citation>
    <scope>NUCLEOTIDE SEQUENCE [LARGE SCALE GENOMIC DNA]</scope>
    <source>
        <strain evidence="10 13">RST16</strain>
        <strain evidence="11 12">RST8</strain>
    </source>
</reference>
<evidence type="ECO:0000313" key="11">
    <source>
        <dbReference type="EMBL" id="KAA8823787.1"/>
    </source>
</evidence>
<dbReference type="InterPro" id="IPR043129">
    <property type="entry name" value="ATPase_NBD"/>
</dbReference>
<dbReference type="Gene3D" id="3.30.420.40">
    <property type="match status" value="2"/>
</dbReference>
<comment type="catalytic activity">
    <reaction evidence="7">
        <text>D-xylulose + ATP = D-xylulose 5-phosphate + ADP + H(+)</text>
        <dbReference type="Rhea" id="RHEA:10964"/>
        <dbReference type="ChEBI" id="CHEBI:15378"/>
        <dbReference type="ChEBI" id="CHEBI:17140"/>
        <dbReference type="ChEBI" id="CHEBI:30616"/>
        <dbReference type="ChEBI" id="CHEBI:57737"/>
        <dbReference type="ChEBI" id="CHEBI:456216"/>
        <dbReference type="EC" id="2.7.1.17"/>
    </reaction>
</comment>
<keyword evidence="5 7" id="KW-0418">Kinase</keyword>
<keyword evidence="4 7" id="KW-0547">Nucleotide-binding</keyword>